<feature type="compositionally biased region" description="Basic residues" evidence="2">
    <location>
        <begin position="1040"/>
        <end position="1054"/>
    </location>
</feature>
<feature type="region of interest" description="Disordered" evidence="2">
    <location>
        <begin position="464"/>
        <end position="723"/>
    </location>
</feature>
<evidence type="ECO:0000259" key="6">
    <source>
        <dbReference type="Pfam" id="PF17919"/>
    </source>
</evidence>
<feature type="compositionally biased region" description="Gly residues" evidence="2">
    <location>
        <begin position="964"/>
        <end position="982"/>
    </location>
</feature>
<evidence type="ECO:0000313" key="7">
    <source>
        <dbReference type="EMBL" id="KAK1648318.1"/>
    </source>
</evidence>
<evidence type="ECO:0000313" key="8">
    <source>
        <dbReference type="Proteomes" id="UP001231189"/>
    </source>
</evidence>
<dbReference type="Pfam" id="PF13456">
    <property type="entry name" value="RVT_3"/>
    <property type="match status" value="1"/>
</dbReference>
<dbReference type="GO" id="GO:0006310">
    <property type="term" value="P:DNA recombination"/>
    <property type="evidence" value="ECO:0007669"/>
    <property type="project" value="UniProtKB-KW"/>
</dbReference>
<comment type="caution">
    <text evidence="7">The sequence shown here is derived from an EMBL/GenBank/DDBJ whole genome shotgun (WGS) entry which is preliminary data.</text>
</comment>
<dbReference type="CDD" id="cd01647">
    <property type="entry name" value="RT_LTR"/>
    <property type="match status" value="1"/>
</dbReference>
<dbReference type="CDD" id="cd09279">
    <property type="entry name" value="RNase_HI_like"/>
    <property type="match status" value="1"/>
</dbReference>
<dbReference type="InterPro" id="IPR012337">
    <property type="entry name" value="RNaseH-like_sf"/>
</dbReference>
<feature type="compositionally biased region" description="Basic and acidic residues" evidence="2">
    <location>
        <begin position="1029"/>
        <end position="1039"/>
    </location>
</feature>
<dbReference type="Gene3D" id="3.30.70.270">
    <property type="match status" value="2"/>
</dbReference>
<keyword evidence="8" id="KW-1185">Reference proteome</keyword>
<keyword evidence="1" id="KW-0233">DNA recombination</keyword>
<feature type="compositionally biased region" description="Basic residues" evidence="2">
    <location>
        <begin position="702"/>
        <end position="713"/>
    </location>
</feature>
<dbReference type="PANTHER" id="PTHR48475:SF2">
    <property type="entry name" value="RIBONUCLEASE H"/>
    <property type="match status" value="1"/>
</dbReference>
<feature type="compositionally biased region" description="Basic and acidic residues" evidence="2">
    <location>
        <begin position="292"/>
        <end position="308"/>
    </location>
</feature>
<name>A0AAD8W9I4_LOLMU</name>
<dbReference type="Gene3D" id="3.30.420.10">
    <property type="entry name" value="Ribonuclease H-like superfamily/Ribonuclease H"/>
    <property type="match status" value="1"/>
</dbReference>
<feature type="compositionally biased region" description="Polar residues" evidence="2">
    <location>
        <begin position="224"/>
        <end position="233"/>
    </location>
</feature>
<sequence>MAPTSSPPREDPSSEVPSNRQRQLAPTVGPEASGGRNREGSAMGSYDDSIAVGRVLYAGNFPIVPPDEFWIPARSNPVKLSIVPIGGIHIFIGETVDSDGNPLVSNADATAAEQDAVAKFRSETQEPPKEDSALDLENFKPTQSAPEQEITVEDQCRSAWVSQVLEKQRCHFVHFIAHTAGAAPPEDGAGPVQVEAPENAAPDQQEAVGESGSPVEESILGNLSPISGDTQSMDTEEFDRKVKEYGYGAQPEVDSAQPKQVLATIAALGEHGSEAADTQSDPQPSRRGSPMSRERPRRDPTPEDHLSTEDMIAQAAMDAAYPSDVLNTPITPDDVEALEAKRLELLATAKKIKNTAAAILEERKDAEIFVSGYIQREKEVDEGLVKVKELRKHWEDKIVEAHQEVEKLRRDMITPRRITFATPTGQQPLATPKDNMTKAAELLKKKDEEIDIDFVRKLVASAVQQQSKADTSRRLASNPDICVSTAQKDAPGDQHRDDESRTGSTERRREAREHPNPIPVPSDSTPRDPARGKGPMYTGRDKYRVPSPPPRASRPPLPPRRRSPAGIPRPHGPGGISIRDAMPAPRDRNRERTLEQLRGRNQNREQEPRRSQERDPEPRRSQGRDPEPRRSRNEERDPEPRRSRNDQGSQRHDEGSHRSRSQHREDRGEYEGGSRRSDRPPRRSPSPPPSGGDGGGGGGGGRRSRSRSKSPRHGSRDARERLNEYRTDYIGPKCFGRMIREEPKPRSSLKLPGNLKHYDGTERPDTWIEDYYNAVTFAGGTPNIACRMLQLYLVGPARIWLSDLEKNTIFCWFDLKTAFEKHFRGTYKRPATASDLQACIQKKGESSRNFLTRWLACRNECENVDHTTAMYAFIGGLQRGGLLRHKLTCLANANKLTLDEMISIASDHTAADDDAGGDIAATAIPLHQQKKNRDNGNNSGHKRKNPDDQKSGGSDLVAVAFQRGGSGGGRGRGRGGGAGRGQPQGSEVTAGGSRAPQTYEEYRDMPCLAHLDPVTGKSTHTNRNCKWVNDLKNDPEAGYKRARKHRPRGKGGKGKNKDKDEDSSEAMEEDDNSPDPKSGTAGKSNPFDKKSVGAYHTFLGTPTVRATKSAARILNAIVPAVPQYVRWSEIPCTFDREDHPVIVPKECYALVVSPRIDGYDFSKCLMDGGASLNIMYLETLERMNLTKEQLKHSTTEFHGVVPGKKANSLGSITLPVAFGDVHNFREERITFEVVPFKSSYHVIFGRPTYHKFHARACYIYNKLKIPGPKGMITISGDYKKAHECELGEAAFAESVISGEELKGYRAAVDPTEMQTTKKQISEDKASFKAAIETKKIRMKESDQKATSFITPFGTYCYVTMPFGLKNAGATYQRTMQRCLKDQIGRNVHAYVDDIAVMTRKGSDLISDLTETFENLRRYKMMLNPLKCVFGVPAGKLLGFIVSNRGIEVNPEKIKAILCIKRPTCLKDVQRLTGCVAAISRFVSRLGEKALPLYKLLKKTDKFVWDEAADAALQGLKEILTSPPILAAPGESEPMLLYLAATNRVISLVIVVERQEEGHEYGVQRPVYYISEVLTESKQRYPHFQKLAYGVFLGSRKLRHYFQEHPVTVVSKAPLSTILNNADATGRTAKWGIELSAFDISYKARTAVKSQVLADFVADWTEAPDASLEPEPETWVMHFDGSKQHQGSGAGVTLKSPTGEELQYVLQIHFEATNNMAEYEALLHGLRIAKEIGIKHIICCGDSDLVAQQVAGTWNARNSVMAAYRDEVDEIAKCFLGYEVKYVRRDDNTAADMLSKLGSGRKPIPPGIFLEHLRIPSVKGANPENPEVAVSPAKEVMAIIPAWTQPFLDYLIDQKLPEDEVLARQIIRRARSYTIVDGQLYKRSATGVFLKCVSNQDGIEILREIHAGDCGHHAAPRSLVAKAFRSTGFTPFFLVYGSEAVIPSDIIHDSPRVSAYNEETADEARQLSVDLIEEARNLADQRSAIYQQKLRRYHSRRVRNRSFMAGDLVLRLRQVKDHKLQSPWEGPFVVSKVLHNGSYYLVDFRELRDRPANWRRKRKREDPDDIYDETDRPWNIAQLRPFHT</sequence>
<dbReference type="Gene3D" id="2.40.70.10">
    <property type="entry name" value="Acid Proteases"/>
    <property type="match status" value="1"/>
</dbReference>
<dbReference type="InterPro" id="IPR002156">
    <property type="entry name" value="RNaseH_domain"/>
</dbReference>
<dbReference type="Gene3D" id="3.10.10.10">
    <property type="entry name" value="HIV Type 1 Reverse Transcriptase, subunit A, domain 1"/>
    <property type="match status" value="1"/>
</dbReference>
<dbReference type="InterPro" id="IPR000477">
    <property type="entry name" value="RT_dom"/>
</dbReference>
<evidence type="ECO:0000259" key="3">
    <source>
        <dbReference type="Pfam" id="PF00078"/>
    </source>
</evidence>
<feature type="compositionally biased region" description="Polar residues" evidence="2">
    <location>
        <begin position="15"/>
        <end position="24"/>
    </location>
</feature>
<feature type="region of interest" description="Disordered" evidence="2">
    <location>
        <begin position="1"/>
        <end position="45"/>
    </location>
</feature>
<evidence type="ECO:0000259" key="4">
    <source>
        <dbReference type="Pfam" id="PF03732"/>
    </source>
</evidence>
<proteinExistence type="predicted"/>
<feature type="domain" description="Reverse transcriptase/retrotransposon-derived protein RNase H-like" evidence="6">
    <location>
        <begin position="1504"/>
        <end position="1608"/>
    </location>
</feature>
<dbReference type="SUPFAM" id="SSF56672">
    <property type="entry name" value="DNA/RNA polymerases"/>
    <property type="match status" value="1"/>
</dbReference>
<feature type="domain" description="Retrotransposon gag" evidence="4">
    <location>
        <begin position="790"/>
        <end position="878"/>
    </location>
</feature>
<dbReference type="GO" id="GO:0004523">
    <property type="term" value="F:RNA-DNA hybrid ribonuclease activity"/>
    <property type="evidence" value="ECO:0007669"/>
    <property type="project" value="InterPro"/>
</dbReference>
<evidence type="ECO:0000259" key="5">
    <source>
        <dbReference type="Pfam" id="PF13456"/>
    </source>
</evidence>
<dbReference type="InterPro" id="IPR043502">
    <property type="entry name" value="DNA/RNA_pol_sf"/>
</dbReference>
<gene>
    <name evidence="7" type="ORF">QYE76_066123</name>
</gene>
<feature type="region of interest" description="Disordered" evidence="2">
    <location>
        <begin position="923"/>
        <end position="995"/>
    </location>
</feature>
<protein>
    <submittedName>
        <fullName evidence="7">Uncharacterized protein</fullName>
    </submittedName>
</protein>
<dbReference type="InterPro" id="IPR036397">
    <property type="entry name" value="RNaseH_sf"/>
</dbReference>
<feature type="region of interest" description="Disordered" evidence="2">
    <location>
        <begin position="199"/>
        <end position="237"/>
    </location>
</feature>
<dbReference type="InterPro" id="IPR041577">
    <property type="entry name" value="RT_RNaseH_2"/>
</dbReference>
<dbReference type="InterPro" id="IPR021109">
    <property type="entry name" value="Peptidase_aspartic_dom_sf"/>
</dbReference>
<feature type="domain" description="Reverse transcriptase" evidence="3">
    <location>
        <begin position="1335"/>
        <end position="1440"/>
    </location>
</feature>
<feature type="compositionally biased region" description="Acidic residues" evidence="2">
    <location>
        <begin position="1061"/>
        <end position="1073"/>
    </location>
</feature>
<feature type="region of interest" description="Disordered" evidence="2">
    <location>
        <begin position="249"/>
        <end position="310"/>
    </location>
</feature>
<feature type="region of interest" description="Disordered" evidence="2">
    <location>
        <begin position="1014"/>
        <end position="1088"/>
    </location>
</feature>
<dbReference type="InterPro" id="IPR005162">
    <property type="entry name" value="Retrotrans_gag_dom"/>
</dbReference>
<dbReference type="Pfam" id="PF00078">
    <property type="entry name" value="RVT_1"/>
    <property type="match status" value="1"/>
</dbReference>
<dbReference type="Pfam" id="PF17919">
    <property type="entry name" value="RT_RNaseH_2"/>
    <property type="match status" value="1"/>
</dbReference>
<dbReference type="Proteomes" id="UP001231189">
    <property type="component" value="Unassembled WGS sequence"/>
</dbReference>
<reference evidence="7" key="1">
    <citation type="submission" date="2023-07" db="EMBL/GenBank/DDBJ databases">
        <title>A chromosome-level genome assembly of Lolium multiflorum.</title>
        <authorList>
            <person name="Chen Y."/>
            <person name="Copetti D."/>
            <person name="Kolliker R."/>
            <person name="Studer B."/>
        </authorList>
    </citation>
    <scope>NUCLEOTIDE SEQUENCE</scope>
    <source>
        <strain evidence="7">02402/16</strain>
        <tissue evidence="7">Leaf</tissue>
    </source>
</reference>
<dbReference type="InterPro" id="IPR043128">
    <property type="entry name" value="Rev_trsase/Diguanyl_cyclase"/>
</dbReference>
<evidence type="ECO:0000256" key="1">
    <source>
        <dbReference type="ARBA" id="ARBA00023172"/>
    </source>
</evidence>
<organism evidence="7 8">
    <name type="scientific">Lolium multiflorum</name>
    <name type="common">Italian ryegrass</name>
    <name type="synonym">Lolium perenne subsp. multiflorum</name>
    <dbReference type="NCBI Taxonomy" id="4521"/>
    <lineage>
        <taxon>Eukaryota</taxon>
        <taxon>Viridiplantae</taxon>
        <taxon>Streptophyta</taxon>
        <taxon>Embryophyta</taxon>
        <taxon>Tracheophyta</taxon>
        <taxon>Spermatophyta</taxon>
        <taxon>Magnoliopsida</taxon>
        <taxon>Liliopsida</taxon>
        <taxon>Poales</taxon>
        <taxon>Poaceae</taxon>
        <taxon>BOP clade</taxon>
        <taxon>Pooideae</taxon>
        <taxon>Poodae</taxon>
        <taxon>Poeae</taxon>
        <taxon>Poeae Chloroplast Group 2 (Poeae type)</taxon>
        <taxon>Loliodinae</taxon>
        <taxon>Loliinae</taxon>
        <taxon>Lolium</taxon>
    </lineage>
</organism>
<dbReference type="SUPFAM" id="SSF53098">
    <property type="entry name" value="Ribonuclease H-like"/>
    <property type="match status" value="1"/>
</dbReference>
<dbReference type="GO" id="GO:0003676">
    <property type="term" value="F:nucleic acid binding"/>
    <property type="evidence" value="ECO:0007669"/>
    <property type="project" value="InterPro"/>
</dbReference>
<accession>A0AAD8W9I4</accession>
<dbReference type="EMBL" id="JAUUTY010000004">
    <property type="protein sequence ID" value="KAK1648318.1"/>
    <property type="molecule type" value="Genomic_DNA"/>
</dbReference>
<feature type="compositionally biased region" description="Gly residues" evidence="2">
    <location>
        <begin position="691"/>
        <end position="701"/>
    </location>
</feature>
<dbReference type="Pfam" id="PF03732">
    <property type="entry name" value="Retrotrans_gag"/>
    <property type="match status" value="1"/>
</dbReference>
<dbReference type="CDD" id="cd00303">
    <property type="entry name" value="retropepsin_like"/>
    <property type="match status" value="1"/>
</dbReference>
<feature type="compositionally biased region" description="Pro residues" evidence="2">
    <location>
        <begin position="546"/>
        <end position="558"/>
    </location>
</feature>
<feature type="domain" description="RNase H type-1" evidence="5">
    <location>
        <begin position="1678"/>
        <end position="1795"/>
    </location>
</feature>
<dbReference type="PANTHER" id="PTHR48475">
    <property type="entry name" value="RIBONUCLEASE H"/>
    <property type="match status" value="1"/>
</dbReference>
<evidence type="ECO:0000256" key="2">
    <source>
        <dbReference type="SAM" id="MobiDB-lite"/>
    </source>
</evidence>
<feature type="compositionally biased region" description="Basic and acidic residues" evidence="2">
    <location>
        <begin position="585"/>
        <end position="681"/>
    </location>
</feature>
<feature type="compositionally biased region" description="Basic and acidic residues" evidence="2">
    <location>
        <begin position="490"/>
        <end position="515"/>
    </location>
</feature>
<feature type="compositionally biased region" description="Basic and acidic residues" evidence="2">
    <location>
        <begin position="714"/>
        <end position="723"/>
    </location>
</feature>